<dbReference type="GO" id="GO:0032259">
    <property type="term" value="P:methylation"/>
    <property type="evidence" value="ECO:0007669"/>
    <property type="project" value="UniProtKB-KW"/>
</dbReference>
<reference evidence="1 2" key="1">
    <citation type="submission" date="2019-05" db="EMBL/GenBank/DDBJ databases">
        <title>Dyadobacter AR-3-8 sp. nov., isolated from arctic soil.</title>
        <authorList>
            <person name="Chaudhary D.K."/>
        </authorList>
    </citation>
    <scope>NUCLEOTIDE SEQUENCE [LARGE SCALE GENOMIC DNA]</scope>
    <source>
        <strain evidence="1 2">AR-3-8</strain>
    </source>
</reference>
<accession>A0A4U6DCS2</accession>
<dbReference type="GO" id="GO:0008168">
    <property type="term" value="F:methyltransferase activity"/>
    <property type="evidence" value="ECO:0007669"/>
    <property type="project" value="UniProtKB-KW"/>
</dbReference>
<organism evidence="1 2">
    <name type="scientific">Dyadobacter frigoris</name>
    <dbReference type="NCBI Taxonomy" id="2576211"/>
    <lineage>
        <taxon>Bacteria</taxon>
        <taxon>Pseudomonadati</taxon>
        <taxon>Bacteroidota</taxon>
        <taxon>Cytophagia</taxon>
        <taxon>Cytophagales</taxon>
        <taxon>Spirosomataceae</taxon>
        <taxon>Dyadobacter</taxon>
    </lineage>
</organism>
<dbReference type="PANTHER" id="PTHR43861">
    <property type="entry name" value="TRANS-ACONITATE 2-METHYLTRANSFERASE-RELATED"/>
    <property type="match status" value="1"/>
</dbReference>
<sequence>MINNRAEYQRMFEVEQKLWWYQILHEKVLYQIKRHFKKNKEITILDAACGTGGLLSFFQTNGYRQSIGFDYSQHAIEFSKERNLNVSFGDLKNVNAFREGQTFDVICCNDALYFLDDEEIINALKSFKKRLNTDGFILINIHAHEAFSGTHDVAVGSSRRFVLRDFAGYAKAAGLKIDNHTYWPFFLSLPIWLVRKWQRYQMRSGKIKNDDLHSDVSYPGNFINGILKTITDIENVFLPTAPFGSSLFLVLK</sequence>
<keyword evidence="1" id="KW-0489">Methyltransferase</keyword>
<comment type="caution">
    <text evidence="1">The sequence shown here is derived from an EMBL/GenBank/DDBJ whole genome shotgun (WGS) entry which is preliminary data.</text>
</comment>
<dbReference type="Gene3D" id="3.40.50.150">
    <property type="entry name" value="Vaccinia Virus protein VP39"/>
    <property type="match status" value="1"/>
</dbReference>
<dbReference type="OrthoDB" id="9804312at2"/>
<dbReference type="AlphaFoldDB" id="A0A4U6DCS2"/>
<dbReference type="InterPro" id="IPR029063">
    <property type="entry name" value="SAM-dependent_MTases_sf"/>
</dbReference>
<keyword evidence="2" id="KW-1185">Reference proteome</keyword>
<dbReference type="EMBL" id="SZVO01000001">
    <property type="protein sequence ID" value="TKT94078.1"/>
    <property type="molecule type" value="Genomic_DNA"/>
</dbReference>
<protein>
    <submittedName>
        <fullName evidence="1">Class I SAM-dependent methyltransferase</fullName>
    </submittedName>
</protein>
<dbReference type="PANTHER" id="PTHR43861:SF1">
    <property type="entry name" value="TRANS-ACONITATE 2-METHYLTRANSFERASE"/>
    <property type="match status" value="1"/>
</dbReference>
<gene>
    <name evidence="1" type="ORF">FDK13_02385</name>
</gene>
<evidence type="ECO:0000313" key="1">
    <source>
        <dbReference type="EMBL" id="TKT94078.1"/>
    </source>
</evidence>
<name>A0A4U6DCS2_9BACT</name>
<dbReference type="Pfam" id="PF13489">
    <property type="entry name" value="Methyltransf_23"/>
    <property type="match status" value="1"/>
</dbReference>
<proteinExistence type="predicted"/>
<dbReference type="CDD" id="cd02440">
    <property type="entry name" value="AdoMet_MTases"/>
    <property type="match status" value="1"/>
</dbReference>
<dbReference type="SUPFAM" id="SSF53335">
    <property type="entry name" value="S-adenosyl-L-methionine-dependent methyltransferases"/>
    <property type="match status" value="1"/>
</dbReference>
<dbReference type="RefSeq" id="WP_137338367.1">
    <property type="nucleotide sequence ID" value="NZ_SZVO01000001.1"/>
</dbReference>
<evidence type="ECO:0000313" key="2">
    <source>
        <dbReference type="Proteomes" id="UP000304900"/>
    </source>
</evidence>
<dbReference type="Proteomes" id="UP000304900">
    <property type="component" value="Unassembled WGS sequence"/>
</dbReference>
<keyword evidence="1" id="KW-0808">Transferase</keyword>